<dbReference type="RefSeq" id="WP_081118944.1">
    <property type="nucleotide sequence ID" value="NZ_AP025635.1"/>
</dbReference>
<dbReference type="InterPro" id="IPR051784">
    <property type="entry name" value="Nod_factor_ABC_transporter"/>
</dbReference>
<evidence type="ECO:0000256" key="3">
    <source>
        <dbReference type="ARBA" id="ARBA00022989"/>
    </source>
</evidence>
<proteinExistence type="inferred from homology"/>
<accession>A0ABM7XWU3</accession>
<comment type="subcellular location">
    <subcellularLocation>
        <location evidence="5">Cell membrane</location>
        <topology evidence="5">Multi-pass membrane protein</topology>
    </subcellularLocation>
    <subcellularLocation>
        <location evidence="1">Membrane</location>
        <topology evidence="1">Multi-pass membrane protein</topology>
    </subcellularLocation>
</comment>
<dbReference type="InterPro" id="IPR047817">
    <property type="entry name" value="ABC2_TM_bact-type"/>
</dbReference>
<evidence type="ECO:0000256" key="5">
    <source>
        <dbReference type="RuleBase" id="RU361157"/>
    </source>
</evidence>
<gene>
    <name evidence="7" type="ORF">ENLAB_31690</name>
</gene>
<reference evidence="7 8" key="1">
    <citation type="submission" date="2022-03" db="EMBL/GenBank/DDBJ databases">
        <title>Complete genome sequence of Enterococcus innesii DB-1.</title>
        <authorList>
            <person name="Fukuda D."/>
            <person name="Nolasco-Hipolito C."/>
        </authorList>
    </citation>
    <scope>NUCLEOTIDE SEQUENCE [LARGE SCALE GENOMIC DNA]</scope>
    <source>
        <strain evidence="7 8">DB-1</strain>
    </source>
</reference>
<dbReference type="PANTHER" id="PTHR43229">
    <property type="entry name" value="NODULATION PROTEIN J"/>
    <property type="match status" value="1"/>
</dbReference>
<feature type="transmembrane region" description="Helical" evidence="5">
    <location>
        <begin position="176"/>
        <end position="193"/>
    </location>
</feature>
<evidence type="ECO:0000256" key="4">
    <source>
        <dbReference type="ARBA" id="ARBA00023136"/>
    </source>
</evidence>
<comment type="similarity">
    <text evidence="5">Belongs to the ABC-2 integral membrane protein family.</text>
</comment>
<feature type="domain" description="ABC transmembrane type-2" evidence="6">
    <location>
        <begin position="30"/>
        <end position="257"/>
    </location>
</feature>
<feature type="transmembrane region" description="Helical" evidence="5">
    <location>
        <begin position="107"/>
        <end position="132"/>
    </location>
</feature>
<keyword evidence="4 5" id="KW-0472">Membrane</keyword>
<feature type="transmembrane region" description="Helical" evidence="5">
    <location>
        <begin position="235"/>
        <end position="254"/>
    </location>
</feature>
<keyword evidence="8" id="KW-1185">Reference proteome</keyword>
<protein>
    <recommendedName>
        <fullName evidence="5">Transport permease protein</fullName>
    </recommendedName>
</protein>
<keyword evidence="3 5" id="KW-1133">Transmembrane helix</keyword>
<dbReference type="EMBL" id="AP025635">
    <property type="protein sequence ID" value="BDG69605.1"/>
    <property type="molecule type" value="Genomic_DNA"/>
</dbReference>
<sequence length="261" mass="28828">MSVKNSNQSLYRATKTLAIRNLKLSFRTPGTFALALVMPASMLVVFVYAFGGAMNVGEGNFIDYIVPGIILVTIGQFAPSVSVRLSNDMTNGIIDRFRTLPISNASILLAHVTSSILQNVFTVTITMGTAILLGFRPTANFKDWMIIILLMILYIKMIMWLATLNGILAKTPESSSDLMLLISALPFLSSAFVPTDTMPPLLRIFAENQPMTPILDSLRSLLLSEDLPTRTIQMAFFWGIGLTILFGCSSIIMYKIKMKRD</sequence>
<evidence type="ECO:0000256" key="1">
    <source>
        <dbReference type="ARBA" id="ARBA00004141"/>
    </source>
</evidence>
<feature type="transmembrane region" description="Helical" evidence="5">
    <location>
        <begin position="144"/>
        <end position="164"/>
    </location>
</feature>
<evidence type="ECO:0000313" key="7">
    <source>
        <dbReference type="EMBL" id="BDG69605.1"/>
    </source>
</evidence>
<dbReference type="PANTHER" id="PTHR43229:SF2">
    <property type="entry name" value="NODULATION PROTEIN J"/>
    <property type="match status" value="1"/>
</dbReference>
<dbReference type="Proteomes" id="UP000831692">
    <property type="component" value="Chromosome"/>
</dbReference>
<keyword evidence="5" id="KW-1003">Cell membrane</keyword>
<dbReference type="Pfam" id="PF01061">
    <property type="entry name" value="ABC2_membrane"/>
    <property type="match status" value="1"/>
</dbReference>
<name>A0ABM7XWU3_9ENTE</name>
<evidence type="ECO:0000259" key="6">
    <source>
        <dbReference type="PROSITE" id="PS51012"/>
    </source>
</evidence>
<dbReference type="InterPro" id="IPR013525">
    <property type="entry name" value="ABC2_TM"/>
</dbReference>
<dbReference type="GeneID" id="83459194"/>
<dbReference type="PROSITE" id="PS51012">
    <property type="entry name" value="ABC_TM2"/>
    <property type="match status" value="1"/>
</dbReference>
<dbReference type="InterPro" id="IPR000412">
    <property type="entry name" value="ABC_2_transport"/>
</dbReference>
<evidence type="ECO:0000313" key="8">
    <source>
        <dbReference type="Proteomes" id="UP000831692"/>
    </source>
</evidence>
<evidence type="ECO:0000256" key="2">
    <source>
        <dbReference type="ARBA" id="ARBA00022692"/>
    </source>
</evidence>
<feature type="transmembrane region" description="Helical" evidence="5">
    <location>
        <begin position="30"/>
        <end position="52"/>
    </location>
</feature>
<keyword evidence="2 5" id="KW-0812">Transmembrane</keyword>
<organism evidence="7 8">
    <name type="scientific">Enterococcus innesii</name>
    <dbReference type="NCBI Taxonomy" id="2839759"/>
    <lineage>
        <taxon>Bacteria</taxon>
        <taxon>Bacillati</taxon>
        <taxon>Bacillota</taxon>
        <taxon>Bacilli</taxon>
        <taxon>Lactobacillales</taxon>
        <taxon>Enterococcaceae</taxon>
        <taxon>Enterococcus</taxon>
    </lineage>
</organism>
<dbReference type="PIRSF" id="PIRSF006648">
    <property type="entry name" value="DrrB"/>
    <property type="match status" value="1"/>
</dbReference>
<keyword evidence="5" id="KW-0813">Transport</keyword>
<feature type="transmembrane region" description="Helical" evidence="5">
    <location>
        <begin position="64"/>
        <end position="86"/>
    </location>
</feature>